<dbReference type="RefSeq" id="WP_270076860.1">
    <property type="nucleotide sequence ID" value="NZ_CP115174.1"/>
</dbReference>
<dbReference type="Proteomes" id="UP001210865">
    <property type="component" value="Chromosome"/>
</dbReference>
<dbReference type="EMBL" id="CP115174">
    <property type="protein sequence ID" value="WBO22212.1"/>
    <property type="molecule type" value="Genomic_DNA"/>
</dbReference>
<keyword evidence="4" id="KW-0012">Acyltransferase</keyword>
<keyword evidence="2" id="KW-0812">Transmembrane</keyword>
<feature type="transmembrane region" description="Helical" evidence="2">
    <location>
        <begin position="17"/>
        <end position="33"/>
    </location>
</feature>
<feature type="transmembrane region" description="Helical" evidence="2">
    <location>
        <begin position="320"/>
        <end position="342"/>
    </location>
</feature>
<evidence type="ECO:0000313" key="5">
    <source>
        <dbReference type="Proteomes" id="UP001210865"/>
    </source>
</evidence>
<reference evidence="4 5" key="1">
    <citation type="submission" date="2022-12" db="EMBL/GenBank/DDBJ databases">
        <title>Sphingomonas abieness sp. nov., an endophytic bacterium isolated from Abies koreana.</title>
        <authorList>
            <person name="Jiang L."/>
            <person name="Lee J."/>
        </authorList>
    </citation>
    <scope>NUCLEOTIDE SEQUENCE [LARGE SCALE GENOMIC DNA]</scope>
    <source>
        <strain evidence="5">PAMB 00755</strain>
    </source>
</reference>
<keyword evidence="2" id="KW-1133">Transmembrane helix</keyword>
<accession>A0ABY7NKY4</accession>
<feature type="transmembrane region" description="Helical" evidence="2">
    <location>
        <begin position="215"/>
        <end position="237"/>
    </location>
</feature>
<feature type="transmembrane region" description="Helical" evidence="2">
    <location>
        <begin position="95"/>
        <end position="119"/>
    </location>
</feature>
<keyword evidence="4" id="KW-0808">Transferase</keyword>
<organism evidence="4 5">
    <name type="scientific">Sphingomonas abietis</name>
    <dbReference type="NCBI Taxonomy" id="3012344"/>
    <lineage>
        <taxon>Bacteria</taxon>
        <taxon>Pseudomonadati</taxon>
        <taxon>Pseudomonadota</taxon>
        <taxon>Alphaproteobacteria</taxon>
        <taxon>Sphingomonadales</taxon>
        <taxon>Sphingomonadaceae</taxon>
        <taxon>Sphingomonas</taxon>
    </lineage>
</organism>
<feature type="transmembrane region" description="Helical" evidence="2">
    <location>
        <begin position="257"/>
        <end position="277"/>
    </location>
</feature>
<dbReference type="GO" id="GO:0016746">
    <property type="term" value="F:acyltransferase activity"/>
    <property type="evidence" value="ECO:0007669"/>
    <property type="project" value="UniProtKB-KW"/>
</dbReference>
<evidence type="ECO:0000256" key="2">
    <source>
        <dbReference type="SAM" id="Phobius"/>
    </source>
</evidence>
<protein>
    <submittedName>
        <fullName evidence="4">Acyltransferase</fullName>
    </submittedName>
</protein>
<name>A0ABY7NKY4_9SPHN</name>
<feature type="transmembrane region" description="Helical" evidence="2">
    <location>
        <begin position="53"/>
        <end position="74"/>
    </location>
</feature>
<gene>
    <name evidence="4" type="ORF">PBT88_19005</name>
</gene>
<sequence>MAIAPPKDVPTREAIQIVRVLCILGIVYVHAWTGLTAEQIAALDQTPQGLLRWILIELVGRSAVPLLGAISGWLSGPSAAKRGYGAFVKVKARTVLAPMILWNLIALALVSGSALAFALPAPVPASVKEALDWIGCITQPNPINVQISFLRDLFLCMCAAPLLTRLPDRWLWLLWAITAAWSISNLQLYLLLRPPILLFFLSGMLARRHAVAERIARWPVLGCVMPYLLLIPGKVVLGSQDDDWLKAHAIFGNAIDLPMRFAAALAIWRIALALVPTRTGRRIIGLERYAFLLFCSHLVLIWLLGPPIGLVTGRMGAPGYIPFLLLQPLLALGATILLGRALEGVSHPLAKILSGGRLDGVRPQTLPRRAPSAKGTAKPDPGA</sequence>
<evidence type="ECO:0000313" key="4">
    <source>
        <dbReference type="EMBL" id="WBO22212.1"/>
    </source>
</evidence>
<feature type="transmembrane region" description="Helical" evidence="2">
    <location>
        <begin position="170"/>
        <end position="192"/>
    </location>
</feature>
<proteinExistence type="predicted"/>
<evidence type="ECO:0000259" key="3">
    <source>
        <dbReference type="Pfam" id="PF01757"/>
    </source>
</evidence>
<dbReference type="Pfam" id="PF01757">
    <property type="entry name" value="Acyl_transf_3"/>
    <property type="match status" value="1"/>
</dbReference>
<feature type="transmembrane region" description="Helical" evidence="2">
    <location>
        <begin position="289"/>
        <end position="308"/>
    </location>
</feature>
<keyword evidence="5" id="KW-1185">Reference proteome</keyword>
<evidence type="ECO:0000256" key="1">
    <source>
        <dbReference type="SAM" id="MobiDB-lite"/>
    </source>
</evidence>
<feature type="domain" description="Acyltransferase 3" evidence="3">
    <location>
        <begin position="14"/>
        <end position="329"/>
    </location>
</feature>
<keyword evidence="2" id="KW-0472">Membrane</keyword>
<dbReference type="InterPro" id="IPR002656">
    <property type="entry name" value="Acyl_transf_3_dom"/>
</dbReference>
<feature type="region of interest" description="Disordered" evidence="1">
    <location>
        <begin position="360"/>
        <end position="383"/>
    </location>
</feature>